<protein>
    <recommendedName>
        <fullName evidence="12">Sensor-like histidine kinase SenX3</fullName>
        <ecNumber evidence="3">2.7.13.3</ecNumber>
    </recommendedName>
</protein>
<keyword evidence="9" id="KW-0067">ATP-binding</keyword>
<dbReference type="InterPro" id="IPR003594">
    <property type="entry name" value="HATPase_dom"/>
</dbReference>
<dbReference type="GO" id="GO:0000155">
    <property type="term" value="F:phosphorelay sensor kinase activity"/>
    <property type="evidence" value="ECO:0007669"/>
    <property type="project" value="InterPro"/>
</dbReference>
<dbReference type="Gene3D" id="3.30.565.10">
    <property type="entry name" value="Histidine kinase-like ATPase, C-terminal domain"/>
    <property type="match status" value="1"/>
</dbReference>
<evidence type="ECO:0000313" key="15">
    <source>
        <dbReference type="Proteomes" id="UP000198815"/>
    </source>
</evidence>
<dbReference type="InterPro" id="IPR004358">
    <property type="entry name" value="Sig_transdc_His_kin-like_C"/>
</dbReference>
<dbReference type="PANTHER" id="PTHR45453:SF1">
    <property type="entry name" value="PHOSPHATE REGULON SENSOR PROTEIN PHOR"/>
    <property type="match status" value="1"/>
</dbReference>
<dbReference type="InterPro" id="IPR003661">
    <property type="entry name" value="HisK_dim/P_dom"/>
</dbReference>
<dbReference type="PANTHER" id="PTHR45453">
    <property type="entry name" value="PHOSPHATE REGULON SENSOR PROTEIN PHOR"/>
    <property type="match status" value="1"/>
</dbReference>
<dbReference type="FunFam" id="3.30.565.10:FF:000006">
    <property type="entry name" value="Sensor histidine kinase WalK"/>
    <property type="match status" value="1"/>
</dbReference>
<dbReference type="InterPro" id="IPR005467">
    <property type="entry name" value="His_kinase_dom"/>
</dbReference>
<dbReference type="GO" id="GO:0005886">
    <property type="term" value="C:plasma membrane"/>
    <property type="evidence" value="ECO:0007669"/>
    <property type="project" value="UniProtKB-SubCell"/>
</dbReference>
<dbReference type="SUPFAM" id="SSF47384">
    <property type="entry name" value="Homodimeric domain of signal transducing histidine kinase"/>
    <property type="match status" value="1"/>
</dbReference>
<organism evidence="14 15">
    <name type="scientific">Propionibacterium cyclohexanicum</name>
    <dbReference type="NCBI Taxonomy" id="64702"/>
    <lineage>
        <taxon>Bacteria</taxon>
        <taxon>Bacillati</taxon>
        <taxon>Actinomycetota</taxon>
        <taxon>Actinomycetes</taxon>
        <taxon>Propionibacteriales</taxon>
        <taxon>Propionibacteriaceae</taxon>
        <taxon>Propionibacterium</taxon>
    </lineage>
</organism>
<dbReference type="InterPro" id="IPR036890">
    <property type="entry name" value="HATPase_C_sf"/>
</dbReference>
<dbReference type="GO" id="GO:0005524">
    <property type="term" value="F:ATP binding"/>
    <property type="evidence" value="ECO:0007669"/>
    <property type="project" value="UniProtKB-KW"/>
</dbReference>
<dbReference type="SMART" id="SM00388">
    <property type="entry name" value="HisKA"/>
    <property type="match status" value="1"/>
</dbReference>
<evidence type="ECO:0000256" key="3">
    <source>
        <dbReference type="ARBA" id="ARBA00012438"/>
    </source>
</evidence>
<dbReference type="CDD" id="cd00075">
    <property type="entry name" value="HATPase"/>
    <property type="match status" value="1"/>
</dbReference>
<dbReference type="SUPFAM" id="SSF55874">
    <property type="entry name" value="ATPase domain of HSP90 chaperone/DNA topoisomerase II/histidine kinase"/>
    <property type="match status" value="1"/>
</dbReference>
<keyword evidence="10" id="KW-0902">Two-component regulatory system</keyword>
<dbReference type="STRING" id="64702.SAMN05443377_11639"/>
<evidence type="ECO:0000256" key="10">
    <source>
        <dbReference type="ARBA" id="ARBA00023012"/>
    </source>
</evidence>
<dbReference type="GO" id="GO:0004721">
    <property type="term" value="F:phosphoprotein phosphatase activity"/>
    <property type="evidence" value="ECO:0007669"/>
    <property type="project" value="TreeGrafter"/>
</dbReference>
<evidence type="ECO:0000256" key="7">
    <source>
        <dbReference type="ARBA" id="ARBA00022741"/>
    </source>
</evidence>
<comment type="catalytic activity">
    <reaction evidence="1">
        <text>ATP + protein L-histidine = ADP + protein N-phospho-L-histidine.</text>
        <dbReference type="EC" id="2.7.13.3"/>
    </reaction>
</comment>
<gene>
    <name evidence="14" type="ORF">SAMN05443377_11639</name>
</gene>
<evidence type="ECO:0000256" key="5">
    <source>
        <dbReference type="ARBA" id="ARBA00022553"/>
    </source>
</evidence>
<reference evidence="14 15" key="1">
    <citation type="submission" date="2016-10" db="EMBL/GenBank/DDBJ databases">
        <authorList>
            <person name="de Groot N.N."/>
        </authorList>
    </citation>
    <scope>NUCLEOTIDE SEQUENCE [LARGE SCALE GENOMIC DNA]</scope>
    <source>
        <strain evidence="14 15">DSM 16859</strain>
    </source>
</reference>
<dbReference type="SMART" id="SM00387">
    <property type="entry name" value="HATPase_c"/>
    <property type="match status" value="1"/>
</dbReference>
<dbReference type="Gene3D" id="1.10.287.130">
    <property type="match status" value="1"/>
</dbReference>
<dbReference type="CDD" id="cd00082">
    <property type="entry name" value="HisKA"/>
    <property type="match status" value="1"/>
</dbReference>
<evidence type="ECO:0000256" key="4">
    <source>
        <dbReference type="ARBA" id="ARBA00022475"/>
    </source>
</evidence>
<dbReference type="OrthoDB" id="9813151at2"/>
<evidence type="ECO:0000256" key="8">
    <source>
        <dbReference type="ARBA" id="ARBA00022777"/>
    </source>
</evidence>
<feature type="domain" description="Histidine kinase" evidence="13">
    <location>
        <begin position="155"/>
        <end position="375"/>
    </location>
</feature>
<keyword evidence="11" id="KW-0472">Membrane</keyword>
<sequence>MSLLASVLLSFGLGAVVGGSIAGVIAWGRFARLRMAQEPPAVDPEVPTVIDSLRQPAMVVGPHDEVLHSSIQARTIGLARGTRIGMGEVLDEVRSVRREQRPTIREVQVRSAEGSPARQLLVRVRPLERGAVLVVSEDHSAVVRADESKRDLVANVSHELKTPVGALQVLAETVQEAADDPEAVRRFAARMAIESQRLGELVRQIIELSRLQSDDPLLEAEVVEVDDIVSEAASRTRDAARSHQVEFGVAGQTGLQVVGDEGQLTNALTNLIQNAVAYSDPGARVSVTTSRVAESDDHWVEIAVTDNGIGIRPEDQERIFERFYRVDYARSRENGGTGLGLSIVKHIVAGHGGTISVWSRLGRGSTFTIRLPENIDADETGLPWDVESIGIVDERSQAK</sequence>
<keyword evidence="8 14" id="KW-0418">Kinase</keyword>
<dbReference type="InterPro" id="IPR050351">
    <property type="entry name" value="BphY/WalK/GraS-like"/>
</dbReference>
<evidence type="ECO:0000313" key="14">
    <source>
        <dbReference type="EMBL" id="SER88934.1"/>
    </source>
</evidence>
<dbReference type="AlphaFoldDB" id="A0A1H9SVT4"/>
<dbReference type="PRINTS" id="PR00344">
    <property type="entry name" value="BCTRLSENSOR"/>
</dbReference>
<keyword evidence="5" id="KW-0597">Phosphoprotein</keyword>
<comment type="subcellular location">
    <subcellularLocation>
        <location evidence="2">Cell membrane</location>
    </subcellularLocation>
</comment>
<evidence type="ECO:0000256" key="9">
    <source>
        <dbReference type="ARBA" id="ARBA00022840"/>
    </source>
</evidence>
<keyword evidence="4" id="KW-1003">Cell membrane</keyword>
<keyword evidence="6" id="KW-0808">Transferase</keyword>
<evidence type="ECO:0000256" key="1">
    <source>
        <dbReference type="ARBA" id="ARBA00000085"/>
    </source>
</evidence>
<accession>A0A1H9SVT4</accession>
<evidence type="ECO:0000256" key="2">
    <source>
        <dbReference type="ARBA" id="ARBA00004236"/>
    </source>
</evidence>
<dbReference type="EMBL" id="FOGZ01000016">
    <property type="protein sequence ID" value="SER88934.1"/>
    <property type="molecule type" value="Genomic_DNA"/>
</dbReference>
<keyword evidence="15" id="KW-1185">Reference proteome</keyword>
<dbReference type="FunFam" id="1.10.287.130:FF:000008">
    <property type="entry name" value="Two-component sensor histidine kinase"/>
    <property type="match status" value="1"/>
</dbReference>
<evidence type="ECO:0000256" key="11">
    <source>
        <dbReference type="ARBA" id="ARBA00023136"/>
    </source>
</evidence>
<name>A0A1H9SVT4_9ACTN</name>
<dbReference type="Proteomes" id="UP000198815">
    <property type="component" value="Unassembled WGS sequence"/>
</dbReference>
<dbReference type="Pfam" id="PF02518">
    <property type="entry name" value="HATPase_c"/>
    <property type="match status" value="1"/>
</dbReference>
<proteinExistence type="predicted"/>
<dbReference type="PROSITE" id="PS50109">
    <property type="entry name" value="HIS_KIN"/>
    <property type="match status" value="1"/>
</dbReference>
<dbReference type="RefSeq" id="WP_091970040.1">
    <property type="nucleotide sequence ID" value="NZ_FOGZ01000016.1"/>
</dbReference>
<keyword evidence="7" id="KW-0547">Nucleotide-binding</keyword>
<dbReference type="GO" id="GO:0016036">
    <property type="term" value="P:cellular response to phosphate starvation"/>
    <property type="evidence" value="ECO:0007669"/>
    <property type="project" value="TreeGrafter"/>
</dbReference>
<dbReference type="EC" id="2.7.13.3" evidence="3"/>
<evidence type="ECO:0000256" key="6">
    <source>
        <dbReference type="ARBA" id="ARBA00022679"/>
    </source>
</evidence>
<dbReference type="Pfam" id="PF00512">
    <property type="entry name" value="HisKA"/>
    <property type="match status" value="1"/>
</dbReference>
<dbReference type="InterPro" id="IPR036097">
    <property type="entry name" value="HisK_dim/P_sf"/>
</dbReference>
<evidence type="ECO:0000259" key="13">
    <source>
        <dbReference type="PROSITE" id="PS50109"/>
    </source>
</evidence>
<evidence type="ECO:0000256" key="12">
    <source>
        <dbReference type="ARBA" id="ARBA00039401"/>
    </source>
</evidence>